<dbReference type="GO" id="GO:0008195">
    <property type="term" value="F:phosphatidate phosphatase activity"/>
    <property type="evidence" value="ECO:0007669"/>
    <property type="project" value="InterPro"/>
</dbReference>
<organism evidence="2">
    <name type="scientific">Arcella intermedia</name>
    <dbReference type="NCBI Taxonomy" id="1963864"/>
    <lineage>
        <taxon>Eukaryota</taxon>
        <taxon>Amoebozoa</taxon>
        <taxon>Tubulinea</taxon>
        <taxon>Elardia</taxon>
        <taxon>Arcellinida</taxon>
        <taxon>Sphaerothecina</taxon>
        <taxon>Arcellidae</taxon>
        <taxon>Arcella</taxon>
    </lineage>
</organism>
<feature type="domain" description="Phosphatidate phosphatase APP1 catalytic" evidence="1">
    <location>
        <begin position="33"/>
        <end position="200"/>
    </location>
</feature>
<dbReference type="PANTHER" id="PTHR40861">
    <property type="entry name" value="DUF2183 DOMAIN-CONTAINING PROTEIN"/>
    <property type="match status" value="1"/>
</dbReference>
<proteinExistence type="predicted"/>
<sequence length="286" mass="32707">MIYGSFDEINKMQIINRIQQCYIKNNETRRPLKILSDVDDTLFSSGGSLAGYDTSYPKACIYPGVTTFYKELDIGPEESDGEWESHKMGNLVFLTARPHVKYALGASEKISHKTFKEFNQKGILHTRSTLLAGDLEGFKGAAMKDFSPMAEKKYSNFTQYAVIQPEYDFIFFGDNGQGDTKAGLNMLDNYPERMKGVFMHQVIPKEKTFGYNSSPKWKEIIFFDTYIGAAEIAYNMNLISLSGLKRVLEAAQKEFELIKWDSSQQKKNAKEQLERDITLLKLHKLF</sequence>
<reference evidence="2" key="1">
    <citation type="journal article" date="2020" name="J. Eukaryot. Microbiol.">
        <title>De novo Sequencing, Assembly and Annotation of the Transcriptome for the Free-Living Testate Amoeba Arcella intermedia.</title>
        <authorList>
            <person name="Ribeiro G.M."/>
            <person name="Porfirio-Sousa A.L."/>
            <person name="Maurer-Alcala X.X."/>
            <person name="Katz L.A."/>
            <person name="Lahr D.J.G."/>
        </authorList>
    </citation>
    <scope>NUCLEOTIDE SEQUENCE</scope>
</reference>
<dbReference type="Pfam" id="PF09949">
    <property type="entry name" value="APP1_cat"/>
    <property type="match status" value="1"/>
</dbReference>
<accession>A0A6B2LCF3</accession>
<evidence type="ECO:0000313" key="2">
    <source>
        <dbReference type="EMBL" id="NDV34709.1"/>
    </source>
</evidence>
<evidence type="ECO:0000259" key="1">
    <source>
        <dbReference type="Pfam" id="PF09949"/>
    </source>
</evidence>
<dbReference type="AlphaFoldDB" id="A0A6B2LCF3"/>
<name>A0A6B2LCF3_9EUKA</name>
<protein>
    <recommendedName>
        <fullName evidence="1">Phosphatidate phosphatase APP1 catalytic domain-containing protein</fullName>
    </recommendedName>
</protein>
<dbReference type="PANTHER" id="PTHR40861:SF1">
    <property type="entry name" value="PHOSPHATIDATE PHOSPHATASE APP1 CATALYTIC DOMAIN-CONTAINING PROTEIN"/>
    <property type="match status" value="1"/>
</dbReference>
<dbReference type="InterPro" id="IPR019236">
    <property type="entry name" value="APP1_cat"/>
</dbReference>
<dbReference type="EMBL" id="GIBP01005740">
    <property type="protein sequence ID" value="NDV34709.1"/>
    <property type="molecule type" value="Transcribed_RNA"/>
</dbReference>